<dbReference type="InterPro" id="IPR050201">
    <property type="entry name" value="Bacterial_glucokinase"/>
</dbReference>
<dbReference type="InterPro" id="IPR043129">
    <property type="entry name" value="ATPase_NBD"/>
</dbReference>
<dbReference type="HAMAP" id="MF_00524">
    <property type="entry name" value="Glucokinase"/>
    <property type="match status" value="1"/>
</dbReference>
<reference evidence="5 6" key="1">
    <citation type="submission" date="2021-12" db="EMBL/GenBank/DDBJ databases">
        <title>Siccirubricoccus leaddurans sp. nov., a high concentration Zn2+ tolerance bacterium.</title>
        <authorList>
            <person name="Cao Y."/>
        </authorList>
    </citation>
    <scope>NUCLEOTIDE SEQUENCE [LARGE SCALE GENOMIC DNA]</scope>
    <source>
        <strain evidence="5 6">KC 17139</strain>
    </source>
</reference>
<evidence type="ECO:0000256" key="2">
    <source>
        <dbReference type="ARBA" id="ARBA00022777"/>
    </source>
</evidence>
<keyword evidence="1 3" id="KW-0808">Transferase</keyword>
<evidence type="ECO:0000256" key="4">
    <source>
        <dbReference type="RuleBase" id="RU004046"/>
    </source>
</evidence>
<keyword evidence="3" id="KW-0324">Glycolysis</keyword>
<dbReference type="Gene3D" id="3.30.420.40">
    <property type="match status" value="1"/>
</dbReference>
<dbReference type="Proteomes" id="UP001523392">
    <property type="component" value="Unassembled WGS sequence"/>
</dbReference>
<evidence type="ECO:0000256" key="1">
    <source>
        <dbReference type="ARBA" id="ARBA00022679"/>
    </source>
</evidence>
<feature type="binding site" evidence="3">
    <location>
        <begin position="6"/>
        <end position="11"/>
    </location>
    <ligand>
        <name>ATP</name>
        <dbReference type="ChEBI" id="CHEBI:30616"/>
    </ligand>
</feature>
<dbReference type="CDD" id="cd24008">
    <property type="entry name" value="ASKHA_NBD_GLK"/>
    <property type="match status" value="1"/>
</dbReference>
<organism evidence="5 6">
    <name type="scientific">Siccirubricoccus soli</name>
    <dbReference type="NCBI Taxonomy" id="2899147"/>
    <lineage>
        <taxon>Bacteria</taxon>
        <taxon>Pseudomonadati</taxon>
        <taxon>Pseudomonadota</taxon>
        <taxon>Alphaproteobacteria</taxon>
        <taxon>Acetobacterales</taxon>
        <taxon>Roseomonadaceae</taxon>
        <taxon>Siccirubricoccus</taxon>
    </lineage>
</organism>
<keyword evidence="3" id="KW-0067">ATP-binding</keyword>
<dbReference type="SUPFAM" id="SSF53067">
    <property type="entry name" value="Actin-like ATPase domain"/>
    <property type="match status" value="1"/>
</dbReference>
<dbReference type="PANTHER" id="PTHR47690:SF1">
    <property type="entry name" value="GLUCOKINASE"/>
    <property type="match status" value="1"/>
</dbReference>
<keyword evidence="6" id="KW-1185">Reference proteome</keyword>
<evidence type="ECO:0000313" key="6">
    <source>
        <dbReference type="Proteomes" id="UP001523392"/>
    </source>
</evidence>
<sequence length="304" mass="31320">MTTLLADIGGTHARFALLQGSEATPPVTYKLDEFPDIATAIRQYLAKQSQPEAAVLAVAGPVVENRVTLTNRGWVVDGAALSTLLGIPRIRIVNDFAALAWALPHFGPEDLLLLGGTAGEPGEPMAVLGPGTGLGVAAFLPPDRVLASEGGHASLAAQALEEAAVIATVRAEHGHVSAERLISGQGIEALYAALGGEKGTSAPEVTARALAGGDAISGKTLALFCALLGSFAGDVALMFGARGGVFIGGGICPRFPDVLARSEFRARFEAKGRFQAWLAPVPTWLILRPDPAMLGLAALARQHG</sequence>
<dbReference type="InterPro" id="IPR003836">
    <property type="entry name" value="Glucokinase"/>
</dbReference>
<proteinExistence type="inferred from homology"/>
<evidence type="ECO:0000313" key="5">
    <source>
        <dbReference type="EMBL" id="MCO6415413.1"/>
    </source>
</evidence>
<gene>
    <name evidence="3 5" type="primary">glk</name>
    <name evidence="5" type="ORF">JYK14_04375</name>
</gene>
<comment type="caution">
    <text evidence="5">The sequence shown here is derived from an EMBL/GenBank/DDBJ whole genome shotgun (WGS) entry which is preliminary data.</text>
</comment>
<dbReference type="Pfam" id="PF02685">
    <property type="entry name" value="Glucokinase"/>
    <property type="match status" value="1"/>
</dbReference>
<dbReference type="PANTHER" id="PTHR47690">
    <property type="entry name" value="GLUCOKINASE"/>
    <property type="match status" value="1"/>
</dbReference>
<name>A0ABT1D0H5_9PROT</name>
<dbReference type="EMBL" id="JAFIRR010000024">
    <property type="protein sequence ID" value="MCO6415413.1"/>
    <property type="molecule type" value="Genomic_DNA"/>
</dbReference>
<dbReference type="RefSeq" id="WP_252952012.1">
    <property type="nucleotide sequence ID" value="NZ_JAFIRR010000024.1"/>
</dbReference>
<keyword evidence="3" id="KW-0963">Cytoplasm</keyword>
<keyword evidence="2 3" id="KW-0418">Kinase</keyword>
<evidence type="ECO:0000256" key="3">
    <source>
        <dbReference type="HAMAP-Rule" id="MF_00524"/>
    </source>
</evidence>
<keyword evidence="3" id="KW-0547">Nucleotide-binding</keyword>
<dbReference type="Gene3D" id="3.40.367.20">
    <property type="match status" value="1"/>
</dbReference>
<comment type="catalytic activity">
    <reaction evidence="3">
        <text>D-glucose + ATP = D-glucose 6-phosphate + ADP + H(+)</text>
        <dbReference type="Rhea" id="RHEA:17825"/>
        <dbReference type="ChEBI" id="CHEBI:4167"/>
        <dbReference type="ChEBI" id="CHEBI:15378"/>
        <dbReference type="ChEBI" id="CHEBI:30616"/>
        <dbReference type="ChEBI" id="CHEBI:61548"/>
        <dbReference type="ChEBI" id="CHEBI:456216"/>
        <dbReference type="EC" id="2.7.1.2"/>
    </reaction>
</comment>
<comment type="subcellular location">
    <subcellularLocation>
        <location evidence="3">Cytoplasm</location>
    </subcellularLocation>
</comment>
<protein>
    <recommendedName>
        <fullName evidence="3">Glucokinase</fullName>
        <ecNumber evidence="3">2.7.1.2</ecNumber>
    </recommendedName>
    <alternativeName>
        <fullName evidence="3">Glucose kinase</fullName>
    </alternativeName>
</protein>
<dbReference type="EC" id="2.7.1.2" evidence="3"/>
<dbReference type="GO" id="GO:0004340">
    <property type="term" value="F:glucokinase activity"/>
    <property type="evidence" value="ECO:0007669"/>
    <property type="project" value="UniProtKB-EC"/>
</dbReference>
<accession>A0ABT1D0H5</accession>
<dbReference type="NCBIfam" id="TIGR00749">
    <property type="entry name" value="glk"/>
    <property type="match status" value="1"/>
</dbReference>
<comment type="similarity">
    <text evidence="3 4">Belongs to the bacterial glucokinase family.</text>
</comment>